<evidence type="ECO:0000313" key="2">
    <source>
        <dbReference type="Proteomes" id="UP000813215"/>
    </source>
</evidence>
<dbReference type="Proteomes" id="UP000813215">
    <property type="component" value="Unassembled WGS sequence"/>
</dbReference>
<dbReference type="AlphaFoldDB" id="A0A9E3HAL0"/>
<proteinExistence type="predicted"/>
<protein>
    <submittedName>
        <fullName evidence="1">Uncharacterized protein</fullName>
    </submittedName>
</protein>
<name>A0A9E3HAL0_9NOST</name>
<comment type="caution">
    <text evidence="1">The sequence shown here is derived from an EMBL/GenBank/DDBJ whole genome shotgun (WGS) entry which is preliminary data.</text>
</comment>
<organism evidence="1 2">
    <name type="scientific">Pelatocladus maniniholoensis HA4357-MV3</name>
    <dbReference type="NCBI Taxonomy" id="1117104"/>
    <lineage>
        <taxon>Bacteria</taxon>
        <taxon>Bacillati</taxon>
        <taxon>Cyanobacteriota</taxon>
        <taxon>Cyanophyceae</taxon>
        <taxon>Nostocales</taxon>
        <taxon>Nostocaceae</taxon>
        <taxon>Pelatocladus</taxon>
    </lineage>
</organism>
<dbReference type="EMBL" id="JAHHHW010000099">
    <property type="protein sequence ID" value="MBW4433175.1"/>
    <property type="molecule type" value="Genomic_DNA"/>
</dbReference>
<evidence type="ECO:0000313" key="1">
    <source>
        <dbReference type="EMBL" id="MBW4433175.1"/>
    </source>
</evidence>
<sequence length="176" mass="21079">MSRIKRWLNLNQKKVNKDGDLKEEYIQQLRSYGFDDDYITEHGKGFKEEYKQLQLLDETKPEQLVEYTTYDFFTEEEKRQFNPDGSLKPEFVEYARSIGISEEALDEMECRKKIDVDNYNELSARYAEQGINFGEQQMKARIADSKSYLQRREQMEIDLRNFEEVDSLPFDKDTAY</sequence>
<reference evidence="1" key="1">
    <citation type="submission" date="2021-05" db="EMBL/GenBank/DDBJ databases">
        <authorList>
            <person name="Pietrasiak N."/>
            <person name="Ward R."/>
            <person name="Stajich J.E."/>
            <person name="Kurbessoian T."/>
        </authorList>
    </citation>
    <scope>NUCLEOTIDE SEQUENCE</scope>
    <source>
        <strain evidence="1">HA4357-MV3</strain>
    </source>
</reference>
<accession>A0A9E3HAL0</accession>
<gene>
    <name evidence="1" type="ORF">KME28_15975</name>
</gene>
<reference evidence="1" key="2">
    <citation type="journal article" date="2022" name="Microbiol. Resour. Announc.">
        <title>Metagenome Sequencing to Explore Phylogenomics of Terrestrial Cyanobacteria.</title>
        <authorList>
            <person name="Ward R.D."/>
            <person name="Stajich J.E."/>
            <person name="Johansen J.R."/>
            <person name="Huntemann M."/>
            <person name="Clum A."/>
            <person name="Foster B."/>
            <person name="Foster B."/>
            <person name="Roux S."/>
            <person name="Palaniappan K."/>
            <person name="Varghese N."/>
            <person name="Mukherjee S."/>
            <person name="Reddy T.B.K."/>
            <person name="Daum C."/>
            <person name="Copeland A."/>
            <person name="Chen I.A."/>
            <person name="Ivanova N.N."/>
            <person name="Kyrpides N.C."/>
            <person name="Shapiro N."/>
            <person name="Eloe-Fadrosh E.A."/>
            <person name="Pietrasiak N."/>
        </authorList>
    </citation>
    <scope>NUCLEOTIDE SEQUENCE</scope>
    <source>
        <strain evidence="1">HA4357-MV3</strain>
    </source>
</reference>